<accession>A0A4S4NA89</accession>
<evidence type="ECO:0000256" key="1">
    <source>
        <dbReference type="ARBA" id="ARBA00023235"/>
    </source>
</evidence>
<proteinExistence type="inferred from homology"/>
<dbReference type="OrthoDB" id="9786584at2"/>
<dbReference type="GO" id="GO:0008903">
    <property type="term" value="F:hydroxypyruvate isomerase activity"/>
    <property type="evidence" value="ECO:0007669"/>
    <property type="project" value="TreeGrafter"/>
</dbReference>
<comment type="caution">
    <text evidence="5">The sequence shown here is derived from an EMBL/GenBank/DDBJ whole genome shotgun (WGS) entry which is preliminary data.</text>
</comment>
<dbReference type="InterPro" id="IPR036237">
    <property type="entry name" value="Xyl_isomerase-like_sf"/>
</dbReference>
<name>A0A4S4NA89_9RHOB</name>
<dbReference type="InterPro" id="IPR026040">
    <property type="entry name" value="HyI-like"/>
</dbReference>
<comment type="similarity">
    <text evidence="2">Belongs to the hyi family.</text>
</comment>
<dbReference type="GO" id="GO:0046487">
    <property type="term" value="P:glyoxylate metabolic process"/>
    <property type="evidence" value="ECO:0007669"/>
    <property type="project" value="TreeGrafter"/>
</dbReference>
<dbReference type="InterPro" id="IPR013022">
    <property type="entry name" value="Xyl_isomerase-like_TIM-brl"/>
</dbReference>
<evidence type="ECO:0000256" key="3">
    <source>
        <dbReference type="PIRSR" id="PIRSR006241-50"/>
    </source>
</evidence>
<dbReference type="Pfam" id="PF01261">
    <property type="entry name" value="AP_endonuc_2"/>
    <property type="match status" value="1"/>
</dbReference>
<dbReference type="PIRSF" id="PIRSF006241">
    <property type="entry name" value="HyI"/>
    <property type="match status" value="1"/>
</dbReference>
<gene>
    <name evidence="5" type="ORF">E4Z66_14315</name>
</gene>
<dbReference type="AlphaFoldDB" id="A0A4S4NA89"/>
<keyword evidence="6" id="KW-1185">Reference proteome</keyword>
<dbReference type="FunFam" id="3.20.20.150:FF:000007">
    <property type="entry name" value="Hydroxypyruvate isomerase"/>
    <property type="match status" value="1"/>
</dbReference>
<evidence type="ECO:0000256" key="2">
    <source>
        <dbReference type="PIRNR" id="PIRNR006241"/>
    </source>
</evidence>
<feature type="active site" description="Proton donor/acceptor" evidence="3">
    <location>
        <position position="138"/>
    </location>
</feature>
<sequence length="252" mass="27239">MSFSANLGFLWADRPLPEAIRAAKAAGFDAVECHWPYDVPTEAVTAALQETGLRMLGLNTRRGDVAGGENGLSALPGREEDARAAIDEAIAYAVTINTPNIHVMAGFTEGRDAHETFVENLRYACEKAAPYGITILIEPLNRYDAPGYFLTTTDQALAVIADVGASNLKLMFDCYHVQLMEGDLTHRIEALLPSIGHIQFASVPDRGAPDHGEVNYTHIFSIIARLGYDAPLGAEYKPGGDTDATLSWMNDA</sequence>
<dbReference type="InterPro" id="IPR050417">
    <property type="entry name" value="Sugar_Epim/Isomerase"/>
</dbReference>
<feature type="active site" description="Proton donor/acceptor" evidence="3">
    <location>
        <position position="235"/>
    </location>
</feature>
<dbReference type="PANTHER" id="PTHR43489:SF6">
    <property type="entry name" value="HYDROXYPYRUVATE ISOMERASE-RELATED"/>
    <property type="match status" value="1"/>
</dbReference>
<organism evidence="5 6">
    <name type="scientific">Aliishimia ponticola</name>
    <dbReference type="NCBI Taxonomy" id="2499833"/>
    <lineage>
        <taxon>Bacteria</taxon>
        <taxon>Pseudomonadati</taxon>
        <taxon>Pseudomonadota</taxon>
        <taxon>Alphaproteobacteria</taxon>
        <taxon>Rhodobacterales</taxon>
        <taxon>Paracoccaceae</taxon>
        <taxon>Aliishimia</taxon>
    </lineage>
</organism>
<dbReference type="EMBL" id="SRKY01000003">
    <property type="protein sequence ID" value="THH36216.1"/>
    <property type="molecule type" value="Genomic_DNA"/>
</dbReference>
<protein>
    <submittedName>
        <fullName evidence="5">Isomerase</fullName>
    </submittedName>
</protein>
<evidence type="ECO:0000313" key="6">
    <source>
        <dbReference type="Proteomes" id="UP000306602"/>
    </source>
</evidence>
<dbReference type="Gene3D" id="3.20.20.150">
    <property type="entry name" value="Divalent-metal-dependent TIM barrel enzymes"/>
    <property type="match status" value="1"/>
</dbReference>
<reference evidence="5 6" key="1">
    <citation type="submission" date="2019-04" db="EMBL/GenBank/DDBJ databases">
        <title>Shimia ponticola sp. nov., isolated from seawater.</title>
        <authorList>
            <person name="Kim Y.-O."/>
            <person name="Yoon J.-H."/>
        </authorList>
    </citation>
    <scope>NUCLEOTIDE SEQUENCE [LARGE SCALE GENOMIC DNA]</scope>
    <source>
        <strain evidence="5 6">MYP11</strain>
    </source>
</reference>
<dbReference type="SUPFAM" id="SSF51658">
    <property type="entry name" value="Xylose isomerase-like"/>
    <property type="match status" value="1"/>
</dbReference>
<dbReference type="Proteomes" id="UP000306602">
    <property type="component" value="Unassembled WGS sequence"/>
</dbReference>
<dbReference type="PANTHER" id="PTHR43489">
    <property type="entry name" value="ISOMERASE"/>
    <property type="match status" value="1"/>
</dbReference>
<feature type="domain" description="Xylose isomerase-like TIM barrel" evidence="4">
    <location>
        <begin position="20"/>
        <end position="250"/>
    </location>
</feature>
<dbReference type="RefSeq" id="WP_136463685.1">
    <property type="nucleotide sequence ID" value="NZ_SRKY01000003.1"/>
</dbReference>
<evidence type="ECO:0000313" key="5">
    <source>
        <dbReference type="EMBL" id="THH36216.1"/>
    </source>
</evidence>
<keyword evidence="1 2" id="KW-0413">Isomerase</keyword>
<evidence type="ECO:0000259" key="4">
    <source>
        <dbReference type="Pfam" id="PF01261"/>
    </source>
</evidence>